<keyword evidence="1" id="KW-1003">Cell membrane</keyword>
<evidence type="ECO:0000256" key="1">
    <source>
        <dbReference type="ARBA" id="ARBA00022519"/>
    </source>
</evidence>
<feature type="domain" description="Glycosyltransferase 2-like" evidence="3">
    <location>
        <begin position="9"/>
        <end position="176"/>
    </location>
</feature>
<evidence type="ECO:0000256" key="2">
    <source>
        <dbReference type="SAM" id="Phobius"/>
    </source>
</evidence>
<keyword evidence="2" id="KW-1133">Transmembrane helix</keyword>
<feature type="transmembrane region" description="Helical" evidence="2">
    <location>
        <begin position="288"/>
        <end position="310"/>
    </location>
</feature>
<dbReference type="GO" id="GO:0016758">
    <property type="term" value="F:hexosyltransferase activity"/>
    <property type="evidence" value="ECO:0007669"/>
    <property type="project" value="UniProtKB-ARBA"/>
</dbReference>
<dbReference type="Gene3D" id="3.90.550.10">
    <property type="entry name" value="Spore Coat Polysaccharide Biosynthesis Protein SpsA, Chain A"/>
    <property type="match status" value="1"/>
</dbReference>
<organism evidence="4 5">
    <name type="scientific">Pseudomonas fluorescens</name>
    <dbReference type="NCBI Taxonomy" id="294"/>
    <lineage>
        <taxon>Bacteria</taxon>
        <taxon>Pseudomonadati</taxon>
        <taxon>Pseudomonadota</taxon>
        <taxon>Gammaproteobacteria</taxon>
        <taxon>Pseudomonadales</taxon>
        <taxon>Pseudomonadaceae</taxon>
        <taxon>Pseudomonas</taxon>
    </lineage>
</organism>
<accession>A0A5E7MWG7</accession>
<keyword evidence="1" id="KW-0997">Cell inner membrane</keyword>
<dbReference type="PANTHER" id="PTHR22916">
    <property type="entry name" value="GLYCOSYLTRANSFERASE"/>
    <property type="match status" value="1"/>
</dbReference>
<dbReference type="EMBL" id="CABVIN010000006">
    <property type="protein sequence ID" value="VVP28989.1"/>
    <property type="molecule type" value="Genomic_DNA"/>
</dbReference>
<dbReference type="Pfam" id="PF00535">
    <property type="entry name" value="Glycos_transf_2"/>
    <property type="match status" value="1"/>
</dbReference>
<sequence>MLKEAVGISVLLVAYNHEKHIRQALNALFRQVFDGPIELVVADDKSSDSTLSIVKEYEGTDSRFTFKYLDYSENLGITKNYKRGFEACTSEFVAVLEGDDYWVSPLKLQRQVDFLTAHWESDVCSVNYYVYEEDRAQLSPRVPAATGHRFISARELIADNIVGNFSTCMYRRSALSRLPDGLFEIKSYDWITNIVLARTSLIGFLQEPMSVYRLHGGGVWTQTPHVDKLKTQLAILPAYDALTDNVFHDDFERLSSHLRHVINVSQLGHVAESVGKPVFRIIPTLVSLMPPVFIMVIKLLVPVAAMNLLARVVKRSRSV</sequence>
<dbReference type="InterPro" id="IPR029044">
    <property type="entry name" value="Nucleotide-diphossugar_trans"/>
</dbReference>
<evidence type="ECO:0000259" key="3">
    <source>
        <dbReference type="Pfam" id="PF00535"/>
    </source>
</evidence>
<name>A0A5E7MWG7_PSEFL</name>
<reference evidence="4 5" key="1">
    <citation type="submission" date="2019-09" db="EMBL/GenBank/DDBJ databases">
        <authorList>
            <person name="Chandra G."/>
            <person name="Truman W A."/>
        </authorList>
    </citation>
    <scope>NUCLEOTIDE SEQUENCE [LARGE SCALE GENOMIC DNA]</scope>
    <source>
        <strain evidence="4">PS896</strain>
    </source>
</reference>
<dbReference type="AlphaFoldDB" id="A0A5E7MWG7"/>
<dbReference type="Proteomes" id="UP000377224">
    <property type="component" value="Unassembled WGS sequence"/>
</dbReference>
<dbReference type="PANTHER" id="PTHR22916:SF3">
    <property type="entry name" value="UDP-GLCNAC:BETAGAL BETA-1,3-N-ACETYLGLUCOSAMINYLTRANSFERASE-LIKE PROTEIN 1"/>
    <property type="match status" value="1"/>
</dbReference>
<dbReference type="InterPro" id="IPR001173">
    <property type="entry name" value="Glyco_trans_2-like"/>
</dbReference>
<keyword evidence="2" id="KW-0812">Transmembrane</keyword>
<protein>
    <recommendedName>
        <fullName evidence="3">Glycosyltransferase 2-like domain-containing protein</fullName>
    </recommendedName>
</protein>
<proteinExistence type="predicted"/>
<dbReference type="SUPFAM" id="SSF53448">
    <property type="entry name" value="Nucleotide-diphospho-sugar transferases"/>
    <property type="match status" value="1"/>
</dbReference>
<dbReference type="RefSeq" id="WP_064391430.1">
    <property type="nucleotide sequence ID" value="NZ_CABVIN010000006.1"/>
</dbReference>
<evidence type="ECO:0000313" key="4">
    <source>
        <dbReference type="EMBL" id="VVP28989.1"/>
    </source>
</evidence>
<gene>
    <name evidence="4" type="ORF">PS896_04243</name>
</gene>
<evidence type="ECO:0000313" key="5">
    <source>
        <dbReference type="Proteomes" id="UP000377224"/>
    </source>
</evidence>
<keyword evidence="2" id="KW-0472">Membrane</keyword>